<comment type="caution">
    <text evidence="1">The sequence shown here is derived from an EMBL/GenBank/DDBJ whole genome shotgun (WGS) entry which is preliminary data.</text>
</comment>
<proteinExistence type="predicted"/>
<dbReference type="RefSeq" id="XP_040771486.1">
    <property type="nucleotide sequence ID" value="XM_040915062.1"/>
</dbReference>
<dbReference type="EMBL" id="MU032352">
    <property type="protein sequence ID" value="KAF3760507.1"/>
    <property type="molecule type" value="Genomic_DNA"/>
</dbReference>
<dbReference type="Proteomes" id="UP000803844">
    <property type="component" value="Unassembled WGS sequence"/>
</dbReference>
<organism evidence="1 2">
    <name type="scientific">Cryphonectria parasitica (strain ATCC 38755 / EP155)</name>
    <dbReference type="NCBI Taxonomy" id="660469"/>
    <lineage>
        <taxon>Eukaryota</taxon>
        <taxon>Fungi</taxon>
        <taxon>Dikarya</taxon>
        <taxon>Ascomycota</taxon>
        <taxon>Pezizomycotina</taxon>
        <taxon>Sordariomycetes</taxon>
        <taxon>Sordariomycetidae</taxon>
        <taxon>Diaporthales</taxon>
        <taxon>Cryphonectriaceae</taxon>
        <taxon>Cryphonectria-Endothia species complex</taxon>
        <taxon>Cryphonectria</taxon>
    </lineage>
</organism>
<sequence>MKCEPRPCGMFRRSPMMTMETRRRAILGSPRASAPSACSNTSPQVRCASCCAPSPVAGWP</sequence>
<dbReference type="GeneID" id="63832191"/>
<evidence type="ECO:0000313" key="2">
    <source>
        <dbReference type="Proteomes" id="UP000803844"/>
    </source>
</evidence>
<keyword evidence="2" id="KW-1185">Reference proteome</keyword>
<dbReference type="AlphaFoldDB" id="A0A9P4XSQ1"/>
<evidence type="ECO:0000313" key="1">
    <source>
        <dbReference type="EMBL" id="KAF3760507.1"/>
    </source>
</evidence>
<gene>
    <name evidence="1" type="ORF">M406DRAFT_103363</name>
</gene>
<accession>A0A9P4XSQ1</accession>
<name>A0A9P4XSQ1_CRYP1</name>
<reference evidence="1" key="1">
    <citation type="journal article" date="2020" name="Phytopathology">
        <title>Genome sequence of the chestnut blight fungus Cryphonectria parasitica EP155: A fundamental resource for an archetypical invasive plant pathogen.</title>
        <authorList>
            <person name="Crouch J.A."/>
            <person name="Dawe A."/>
            <person name="Aerts A."/>
            <person name="Barry K."/>
            <person name="Churchill A.C.L."/>
            <person name="Grimwood J."/>
            <person name="Hillman B."/>
            <person name="Milgroom M.G."/>
            <person name="Pangilinan J."/>
            <person name="Smith M."/>
            <person name="Salamov A."/>
            <person name="Schmutz J."/>
            <person name="Yadav J."/>
            <person name="Grigoriev I.V."/>
            <person name="Nuss D."/>
        </authorList>
    </citation>
    <scope>NUCLEOTIDE SEQUENCE</scope>
    <source>
        <strain evidence="1">EP155</strain>
    </source>
</reference>
<protein>
    <submittedName>
        <fullName evidence="1">Uncharacterized protein</fullName>
    </submittedName>
</protein>